<feature type="compositionally biased region" description="Low complexity" evidence="1">
    <location>
        <begin position="636"/>
        <end position="656"/>
    </location>
</feature>
<evidence type="ECO:0000256" key="1">
    <source>
        <dbReference type="SAM" id="MobiDB-lite"/>
    </source>
</evidence>
<evidence type="ECO:0000313" key="3">
    <source>
        <dbReference type="Proteomes" id="UP001189429"/>
    </source>
</evidence>
<sequence>GPEALAQASRAARGAQDPDRDAMLNATEYCTRAALGSNIRRLNGEIALEQDQAKADEFRRHRDTAIARCRADFAAGPGANFSKKKKLKSTIRAEIHRMATGASRAAKHREATATSATSAAKVKRAAKRQWAWGAEQTGRRQGASGSALAPSRGLSEPPRGQRESRPPRGQPGGQLPRSGSYPDLKVPLGDKTGDAVFSLKQRAEAERGRVDVGVDSRAATSCIPEDNAASWPLLRSTGPPPTRALPDIRWRCSAHASRWRGSKHSSLACKPLVLAARKPQDDSQRSVTLRALCPLRMSLFAFSELITSCKVAFDAEEHGGSRMENSGTGSNIQIYQRNGVFVIPVCLKVKPPAKMIAAQWGDRLETDPFTGLPLKAQGQPRPPMVDEAPLQPAEESESLAREPRDPEEDAESDQEIAIAAVIRAAKNARAGELTPEAAPKESHEKSNGAAEVTAQQVRGLARAPKEQLEDNAGDELPRKHPALAWLTGHKLESRWAPGVYHGIRRKTSEKLAGTVGRAYAAQSVRGRPRGEARGKALLLSIRGAPRPPNPRASDAAELPPLIELAPELPDVPTGPAAAPMRKGGQRRLYITNSDVHGPRIATQPDAQRATRLDWAREAQAPMEAERVSTERSAEGAASALAPSAAPASPDADAPMPDARKRRAGEGAPPDASGDPCGSLMGLGGLDAEGERFGRLERARKCVIAAIAKNALDTGNPRPVCEEPGPWDRDGASDAWDRDSCWELFYDDVSGKLFGPAMVQEARASEIQFVDDARAVIALSSGEAEYHGLVAGCSEGLGDQSTAKYVGAYTTALRAI</sequence>
<gene>
    <name evidence="2" type="ORF">PCOR1329_LOCUS58783</name>
</gene>
<proteinExistence type="predicted"/>
<feature type="region of interest" description="Disordered" evidence="1">
    <location>
        <begin position="1"/>
        <end position="20"/>
    </location>
</feature>
<organism evidence="2 3">
    <name type="scientific">Prorocentrum cordatum</name>
    <dbReference type="NCBI Taxonomy" id="2364126"/>
    <lineage>
        <taxon>Eukaryota</taxon>
        <taxon>Sar</taxon>
        <taxon>Alveolata</taxon>
        <taxon>Dinophyceae</taxon>
        <taxon>Prorocentrales</taxon>
        <taxon>Prorocentraceae</taxon>
        <taxon>Prorocentrum</taxon>
    </lineage>
</organism>
<feature type="compositionally biased region" description="Low complexity" evidence="1">
    <location>
        <begin position="1"/>
        <end position="15"/>
    </location>
</feature>
<reference evidence="2" key="1">
    <citation type="submission" date="2023-10" db="EMBL/GenBank/DDBJ databases">
        <authorList>
            <person name="Chen Y."/>
            <person name="Shah S."/>
            <person name="Dougan E. K."/>
            <person name="Thang M."/>
            <person name="Chan C."/>
        </authorList>
    </citation>
    <scope>NUCLEOTIDE SEQUENCE [LARGE SCALE GENOMIC DNA]</scope>
</reference>
<feature type="region of interest" description="Disordered" evidence="1">
    <location>
        <begin position="430"/>
        <end position="462"/>
    </location>
</feature>
<evidence type="ECO:0008006" key="4">
    <source>
        <dbReference type="Google" id="ProtNLM"/>
    </source>
</evidence>
<feature type="region of interest" description="Disordered" evidence="1">
    <location>
        <begin position="620"/>
        <end position="682"/>
    </location>
</feature>
<evidence type="ECO:0000313" key="2">
    <source>
        <dbReference type="EMBL" id="CAK0873645.1"/>
    </source>
</evidence>
<feature type="non-terminal residue" evidence="2">
    <location>
        <position position="815"/>
    </location>
</feature>
<keyword evidence="3" id="KW-1185">Reference proteome</keyword>
<comment type="caution">
    <text evidence="2">The sequence shown here is derived from an EMBL/GenBank/DDBJ whole genome shotgun (WGS) entry which is preliminary data.</text>
</comment>
<feature type="compositionally biased region" description="Basic and acidic residues" evidence="1">
    <location>
        <begin position="623"/>
        <end position="633"/>
    </location>
</feature>
<accession>A0ABN9VP36</accession>
<protein>
    <recommendedName>
        <fullName evidence="4">AP2/ERF domain-containing protein</fullName>
    </recommendedName>
</protein>
<dbReference type="EMBL" id="CAUYUJ010017301">
    <property type="protein sequence ID" value="CAK0873645.1"/>
    <property type="molecule type" value="Genomic_DNA"/>
</dbReference>
<feature type="region of interest" description="Disordered" evidence="1">
    <location>
        <begin position="99"/>
        <end position="189"/>
    </location>
</feature>
<dbReference type="Proteomes" id="UP001189429">
    <property type="component" value="Unassembled WGS sequence"/>
</dbReference>
<feature type="region of interest" description="Disordered" evidence="1">
    <location>
        <begin position="369"/>
        <end position="413"/>
    </location>
</feature>
<feature type="non-terminal residue" evidence="2">
    <location>
        <position position="1"/>
    </location>
</feature>
<name>A0ABN9VP36_9DINO</name>